<evidence type="ECO:0008006" key="4">
    <source>
        <dbReference type="Google" id="ProtNLM"/>
    </source>
</evidence>
<keyword evidence="3" id="KW-1185">Reference proteome</keyword>
<accession>A0A1H0H9Y8</accession>
<feature type="transmembrane region" description="Helical" evidence="1">
    <location>
        <begin position="88"/>
        <end position="110"/>
    </location>
</feature>
<gene>
    <name evidence="2" type="ORF">SAMN05192558_10221</name>
</gene>
<keyword evidence="1" id="KW-0812">Transmembrane</keyword>
<dbReference type="AlphaFoldDB" id="A0A1H0H9Y8"/>
<reference evidence="3" key="1">
    <citation type="submission" date="2016-10" db="EMBL/GenBank/DDBJ databases">
        <authorList>
            <person name="Varghese N."/>
            <person name="Submissions S."/>
        </authorList>
    </citation>
    <scope>NUCLEOTIDE SEQUENCE [LARGE SCALE GENOMIC DNA]</scope>
    <source>
        <strain evidence="3">IBRC-M 10655</strain>
    </source>
</reference>
<organism evidence="2 3">
    <name type="scientific">Actinokineospora alba</name>
    <dbReference type="NCBI Taxonomy" id="504798"/>
    <lineage>
        <taxon>Bacteria</taxon>
        <taxon>Bacillati</taxon>
        <taxon>Actinomycetota</taxon>
        <taxon>Actinomycetes</taxon>
        <taxon>Pseudonocardiales</taxon>
        <taxon>Pseudonocardiaceae</taxon>
        <taxon>Actinokineospora</taxon>
    </lineage>
</organism>
<sequence>MTMGPRTRKAALTLHVVASVGWLGAVAAYLVLAIAALRSTDVALVRGAYPLMEQVMWAAVVPLSLGSLLTGVISALGGPWGLVRHYWVLFKLVLNLVATTLLLLYTRSIGHFADLAPTVSDVAVLRDSTHVLHSALALMVLLAATVLAVFKPRGVTGFGRARRAVP</sequence>
<dbReference type="STRING" id="504798.SAMN05421871_101282"/>
<protein>
    <recommendedName>
        <fullName evidence="4">DUF2269 domain-containing protein</fullName>
    </recommendedName>
</protein>
<dbReference type="Proteomes" id="UP000199651">
    <property type="component" value="Unassembled WGS sequence"/>
</dbReference>
<evidence type="ECO:0000313" key="3">
    <source>
        <dbReference type="Proteomes" id="UP000199651"/>
    </source>
</evidence>
<keyword evidence="1" id="KW-1133">Transmembrane helix</keyword>
<proteinExistence type="predicted"/>
<dbReference type="RefSeq" id="WP_228769668.1">
    <property type="nucleotide sequence ID" value="NZ_FNDV01000001.1"/>
</dbReference>
<keyword evidence="1" id="KW-0472">Membrane</keyword>
<evidence type="ECO:0000256" key="1">
    <source>
        <dbReference type="SAM" id="Phobius"/>
    </source>
</evidence>
<feature type="transmembrane region" description="Helical" evidence="1">
    <location>
        <begin position="130"/>
        <end position="150"/>
    </location>
</feature>
<feature type="transmembrane region" description="Helical" evidence="1">
    <location>
        <begin position="55"/>
        <end position="76"/>
    </location>
</feature>
<feature type="transmembrane region" description="Helical" evidence="1">
    <location>
        <begin position="12"/>
        <end position="35"/>
    </location>
</feature>
<name>A0A1H0H9Y8_9PSEU</name>
<evidence type="ECO:0000313" key="2">
    <source>
        <dbReference type="EMBL" id="SDO15721.1"/>
    </source>
</evidence>
<dbReference type="EMBL" id="FNJB01000002">
    <property type="protein sequence ID" value="SDO15721.1"/>
    <property type="molecule type" value="Genomic_DNA"/>
</dbReference>